<reference evidence="1 2" key="2">
    <citation type="journal article" date="2006" name="J. Gen. Virol.">
        <title>Genome sequence of an enhancin gene-rich nucleopolyhedrovirus (NPV) from Agrotis segetum: collinearity with Spodoptera exigua multiple NPV.</title>
        <authorList>
            <person name="Jakubowska A.K."/>
            <person name="Peters S.A."/>
            <person name="Ziemnicka J."/>
            <person name="Vlak J.M."/>
            <person name="van Oers M.M."/>
        </authorList>
    </citation>
    <scope>NUCLEOTIDE SEQUENCE [LARGE SCALE GENOMIC DNA]</scope>
</reference>
<dbReference type="OrthoDB" id="6830at10239"/>
<dbReference type="RefSeq" id="YP_529701.1">
    <property type="nucleotide sequence ID" value="NC_007921.1"/>
</dbReference>
<dbReference type="GeneID" id="3974295"/>
<accession>Q287P1</accession>
<dbReference type="Proteomes" id="UP000204644">
    <property type="component" value="Segment"/>
</dbReference>
<organismHost>
    <name type="scientific">Lepidoptera</name>
    <name type="common">moths &amp; butterflies</name>
    <dbReference type="NCBI Taxonomy" id="7088"/>
</organismHost>
<organism evidence="1 2">
    <name type="scientific">Agrotis segetum nuclear polyhedrosis virus</name>
    <name type="common">AsNPV</name>
    <dbReference type="NCBI Taxonomy" id="1962501"/>
    <lineage>
        <taxon>Viruses</taxon>
        <taxon>Viruses incertae sedis</taxon>
        <taxon>Naldaviricetes</taxon>
        <taxon>Lefavirales</taxon>
        <taxon>Baculoviridae</taxon>
        <taxon>Alphabaculovirus</taxon>
        <taxon>Alphabaculovirus agsegetum</taxon>
    </lineage>
</organism>
<protein>
    <submittedName>
        <fullName evidence="1">ORF-31</fullName>
    </submittedName>
</protein>
<dbReference type="EMBL" id="DQ123841">
    <property type="protein sequence ID" value="AAZ38197.1"/>
    <property type="molecule type" value="Genomic_DNA"/>
</dbReference>
<sequence length="853" mass="99562">MRFDTVPLVLMCLFVVGDVAGALNNLTVNSLAMHNLTVNSLAMLNERCVSIKFDTNNIDCNNVFLVDQFAKQEFDFRDVMEMRRFAEWISLLSSMQRYAPQSHTLANVATFLDRMTRIDNMAEINRKLQIAADIVYKNVAELYARYHSLKQFHETWLSFQNFFNYYIIWSPARYKTLLAMYATIRKTMSDNHHTTTQIDNAAAKLMELTMEYPLTMLTQQYIRQEAYIYFVSKLNSTERKRFGGMYEAIEAQQFPQKTVIKSGPVNLIVHHDIHTLDTLNRMQEESNYVYDNFRALWRRLNMSFYHMSKDVDMYVYKNKSEYKRTGLLLVHSVDNGGVAEFRWRPRKIQSSVYFDGDSIPRAFGHELFHCLLYTTNRRIFDRPNCHWFLEGAANRFGFRKCFWRDHFDLRTYQHKTIDEIVRANYGNNILYPMGSALVSFLYEKRSEVLRRAVLTRNFTIVSDPRMELEFSRYKQNKLDECNYVRGKQKIVLNTVQTQYKIAVTNATFAHCRKYITIEFDDCAFILTRDRLYFEHRVRGGINAQRIIGYNHNDVSQFDFDFLQKGLIKLSARYLLNDTDDPLMIADKFFSVDDKYSYAANASCDADADMRYVIASLTLALPMRTSTLFANANSLSEAERIVRRIEQTAMSCRTFTPPPVNVTGRLRTYVENIYHLRDEHIALANLVKPVDFAGNTILHLAAVLNKRLFLRLAQQHENIVTQVMNHKNHTPVWLFENTQNYMRRFSHEPSRYCMSHVPGDYIFNIGHTQYRTVEKNATAQTVEKIFKTARVETNSTAVTEQIVTAAETIVKENHSVLNNNSKNNLLSITISSSNSSGSNTRQHSYIYKDCKVLH</sequence>
<proteinExistence type="predicted"/>
<dbReference type="KEGG" id="vg:3974295"/>
<evidence type="ECO:0000313" key="1">
    <source>
        <dbReference type="EMBL" id="AAZ38197.1"/>
    </source>
</evidence>
<name>Q287P1_NPVAS</name>
<evidence type="ECO:0000313" key="2">
    <source>
        <dbReference type="Proteomes" id="UP000204644"/>
    </source>
</evidence>
<reference evidence="2" key="1">
    <citation type="journal article" date="2005" name="J. Invertebr. Pathol.">
        <title>Molecular characterization of Agrotis segetum nucleopolyhedrovirus from Poland.</title>
        <authorList>
            <person name="Jakubowska A."/>
            <person name="van Oers M.M."/>
            <person name="Ziemnicka J."/>
            <person name="Lipa J.J."/>
            <person name="Vlak J.M."/>
        </authorList>
    </citation>
    <scope>NUCLEOTIDE SEQUENCE [LARGE SCALE GENOMIC DNA]</scope>
</reference>
<keyword evidence="2" id="KW-1185">Reference proteome</keyword>